<organism evidence="5 6">
    <name type="scientific">Basidiobolus ranarum</name>
    <dbReference type="NCBI Taxonomy" id="34480"/>
    <lineage>
        <taxon>Eukaryota</taxon>
        <taxon>Fungi</taxon>
        <taxon>Fungi incertae sedis</taxon>
        <taxon>Zoopagomycota</taxon>
        <taxon>Entomophthoromycotina</taxon>
        <taxon>Basidiobolomycetes</taxon>
        <taxon>Basidiobolales</taxon>
        <taxon>Basidiobolaceae</taxon>
        <taxon>Basidiobolus</taxon>
    </lineage>
</organism>
<keyword evidence="6" id="KW-1185">Reference proteome</keyword>
<feature type="domain" description="MIR" evidence="4">
    <location>
        <begin position="313"/>
        <end position="364"/>
    </location>
</feature>
<comment type="caution">
    <text evidence="5">The sequence shown here is derived from an EMBL/GenBank/DDBJ whole genome shotgun (WGS) entry which is preliminary data.</text>
</comment>
<dbReference type="InterPro" id="IPR016093">
    <property type="entry name" value="MIR_motif"/>
</dbReference>
<feature type="domain" description="MIR" evidence="4">
    <location>
        <begin position="190"/>
        <end position="245"/>
    </location>
</feature>
<dbReference type="Gene3D" id="2.80.10.50">
    <property type="match status" value="1"/>
</dbReference>
<feature type="compositionally biased region" description="Basic and acidic residues" evidence="3">
    <location>
        <begin position="97"/>
        <end position="109"/>
    </location>
</feature>
<dbReference type="PANTHER" id="PTHR46809:SF2">
    <property type="entry name" value="GH21273P"/>
    <property type="match status" value="1"/>
</dbReference>
<evidence type="ECO:0000256" key="1">
    <source>
        <dbReference type="ARBA" id="ARBA00022729"/>
    </source>
</evidence>
<feature type="compositionally biased region" description="Low complexity" evidence="3">
    <location>
        <begin position="51"/>
        <end position="64"/>
    </location>
</feature>
<protein>
    <recommendedName>
        <fullName evidence="4">MIR domain-containing protein</fullName>
    </recommendedName>
</protein>
<evidence type="ECO:0000313" key="6">
    <source>
        <dbReference type="Proteomes" id="UP001479436"/>
    </source>
</evidence>
<feature type="compositionally biased region" description="Polar residues" evidence="3">
    <location>
        <begin position="26"/>
        <end position="46"/>
    </location>
</feature>
<gene>
    <name evidence="5" type="ORF">K7432_002239</name>
</gene>
<feature type="compositionally biased region" description="Low complexity" evidence="3">
    <location>
        <begin position="111"/>
        <end position="137"/>
    </location>
</feature>
<evidence type="ECO:0000256" key="2">
    <source>
        <dbReference type="ARBA" id="ARBA00022737"/>
    </source>
</evidence>
<proteinExistence type="predicted"/>
<dbReference type="PROSITE" id="PS50919">
    <property type="entry name" value="MIR"/>
    <property type="match status" value="3"/>
</dbReference>
<reference evidence="5 6" key="1">
    <citation type="submission" date="2023-04" db="EMBL/GenBank/DDBJ databases">
        <title>Genome of Basidiobolus ranarum AG-B5.</title>
        <authorList>
            <person name="Stajich J.E."/>
            <person name="Carter-House D."/>
            <person name="Gryganskyi A."/>
        </authorList>
    </citation>
    <scope>NUCLEOTIDE SEQUENCE [LARGE SCALE GENOMIC DNA]</scope>
    <source>
        <strain evidence="5 6">AG-B5</strain>
    </source>
</reference>
<dbReference type="Pfam" id="PF02815">
    <property type="entry name" value="MIR"/>
    <property type="match status" value="1"/>
</dbReference>
<sequence>MNGYNNNNNQSNYQNQPGYGNQPGYSSQPHSGQQGYNGRPNIPQNGPSGGYEQPLQEYQQQYQHQQEKKKKWQIAGGIAAGALAVGAATLGAKYLADHHGSDSDEEKKPVNNNNYQNNNNNYEHNNNNNYQNNNNNNGGCYVPPPQPVSPNCNPSAGCDVRSDNYHNYSAPSGQTGITPHAYPVLDQYGNSQIKIGSKITLKHNNSGRFLTHSWSSPNNGGSGQPLPSCGGWNAGQDEFWQVIPANGDVLVPGQPLDYGCYVRLRHIQTKHHLHSHFDSCAPASGLQEVTCFGDEMNSDNNDHWKVEKWEGGCGPWMTGDSFCLRHVHTNRFLRSGSSMIDAEHQEVNCGGNGVDENDRWRVVF</sequence>
<dbReference type="Proteomes" id="UP001479436">
    <property type="component" value="Unassembled WGS sequence"/>
</dbReference>
<evidence type="ECO:0000313" key="5">
    <source>
        <dbReference type="EMBL" id="KAK9723031.1"/>
    </source>
</evidence>
<dbReference type="EMBL" id="JASJQH010006933">
    <property type="protein sequence ID" value="KAK9723031.1"/>
    <property type="molecule type" value="Genomic_DNA"/>
</dbReference>
<feature type="compositionally biased region" description="Low complexity" evidence="3">
    <location>
        <begin position="1"/>
        <end position="25"/>
    </location>
</feature>
<name>A0ABR2W8E3_9FUNG</name>
<dbReference type="SMART" id="SM00472">
    <property type="entry name" value="MIR"/>
    <property type="match status" value="3"/>
</dbReference>
<keyword evidence="2" id="KW-0677">Repeat</keyword>
<dbReference type="SUPFAM" id="SSF82109">
    <property type="entry name" value="MIR domain"/>
    <property type="match status" value="1"/>
</dbReference>
<keyword evidence="1" id="KW-0732">Signal</keyword>
<accession>A0ABR2W8E3</accession>
<dbReference type="PANTHER" id="PTHR46809">
    <property type="entry name" value="STROMAL CELL-DERIVED FACTOR 2-LIKE PROTEIN"/>
    <property type="match status" value="1"/>
</dbReference>
<dbReference type="InterPro" id="IPR036300">
    <property type="entry name" value="MIR_dom_sf"/>
</dbReference>
<feature type="region of interest" description="Disordered" evidence="3">
    <location>
        <begin position="97"/>
        <end position="142"/>
    </location>
</feature>
<feature type="domain" description="MIR" evidence="4">
    <location>
        <begin position="253"/>
        <end position="309"/>
    </location>
</feature>
<feature type="region of interest" description="Disordered" evidence="3">
    <location>
        <begin position="1"/>
        <end position="64"/>
    </location>
</feature>
<evidence type="ECO:0000259" key="4">
    <source>
        <dbReference type="PROSITE" id="PS50919"/>
    </source>
</evidence>
<evidence type="ECO:0000256" key="3">
    <source>
        <dbReference type="SAM" id="MobiDB-lite"/>
    </source>
</evidence>